<feature type="domain" description="PucR C-terminal helix-turn-helix" evidence="2">
    <location>
        <begin position="386"/>
        <end position="442"/>
    </location>
</feature>
<evidence type="ECO:0000256" key="1">
    <source>
        <dbReference type="ARBA" id="ARBA00006754"/>
    </source>
</evidence>
<dbReference type="EMBL" id="JBHUCP010000002">
    <property type="protein sequence ID" value="MFD1528420.1"/>
    <property type="molecule type" value="Genomic_DNA"/>
</dbReference>
<keyword evidence="5" id="KW-1185">Reference proteome</keyword>
<sequence>MSATDAPTGGLSAAHRRADGIRHVDDELVRLRRLVAMCSHLSAAAAQQTELEPVLRFLATNTNSSVAVLDRGFEVLAAAGAADGEGIVARTRSHAGQAGLKSVLAAAARNRRALRVPGRERDGSVVVAPVSVGDEVAGYLVAIRDDVGSDDVGSDDVGGMGGGIGGDLMLLASEHTAMVCGVLLGREIVVTAAAGRARRELVEGLLLARGQDDGEASRWAKHLGYDERQYHAVVSVALTKDSQAAEQAAVESLLTRLACDAILVSRTDEVVAIVAEPARGGGAVEHARRIATNCVTELGGRGLSVAAVGIGNQYRPAAEIASSYSEARRAVAAGERIGPGNVTLFAELGIHRLLLRFPDVAELRAFAEDILGRLVQEDETTGTDYVTTLSVYFKELGSPSRAAKQLHVHPNTVAYRLRRAEEITGLRLDLQRDRLMAEIAVEILEGMSSRR</sequence>
<protein>
    <submittedName>
        <fullName evidence="4">PucR family transcriptional regulator</fullName>
    </submittedName>
</protein>
<dbReference type="PANTHER" id="PTHR33744">
    <property type="entry name" value="CARBOHYDRATE DIACID REGULATOR"/>
    <property type="match status" value="1"/>
</dbReference>
<evidence type="ECO:0000313" key="5">
    <source>
        <dbReference type="Proteomes" id="UP001597145"/>
    </source>
</evidence>
<dbReference type="InterPro" id="IPR051448">
    <property type="entry name" value="CdaR-like_regulators"/>
</dbReference>
<accession>A0ABW4FCK8</accession>
<dbReference type="Proteomes" id="UP001597145">
    <property type="component" value="Unassembled WGS sequence"/>
</dbReference>
<organism evidence="4 5">
    <name type="scientific">Pseudonocardia aurantiaca</name>
    <dbReference type="NCBI Taxonomy" id="75290"/>
    <lineage>
        <taxon>Bacteria</taxon>
        <taxon>Bacillati</taxon>
        <taxon>Actinomycetota</taxon>
        <taxon>Actinomycetes</taxon>
        <taxon>Pseudonocardiales</taxon>
        <taxon>Pseudonocardiaceae</taxon>
        <taxon>Pseudonocardia</taxon>
    </lineage>
</organism>
<dbReference type="InterPro" id="IPR041522">
    <property type="entry name" value="CdaR_GGDEF"/>
</dbReference>
<gene>
    <name evidence="4" type="ORF">ACFSCY_03100</name>
</gene>
<dbReference type="InterPro" id="IPR025736">
    <property type="entry name" value="PucR_C-HTH_dom"/>
</dbReference>
<evidence type="ECO:0000259" key="3">
    <source>
        <dbReference type="Pfam" id="PF17853"/>
    </source>
</evidence>
<reference evidence="5" key="1">
    <citation type="journal article" date="2019" name="Int. J. Syst. Evol. Microbiol.">
        <title>The Global Catalogue of Microorganisms (GCM) 10K type strain sequencing project: providing services to taxonomists for standard genome sequencing and annotation.</title>
        <authorList>
            <consortium name="The Broad Institute Genomics Platform"/>
            <consortium name="The Broad Institute Genome Sequencing Center for Infectious Disease"/>
            <person name="Wu L."/>
            <person name="Ma J."/>
        </authorList>
    </citation>
    <scope>NUCLEOTIDE SEQUENCE [LARGE SCALE GENOMIC DNA]</scope>
    <source>
        <strain evidence="5">JCM 12165</strain>
    </source>
</reference>
<feature type="domain" description="CdaR GGDEF-like" evidence="3">
    <location>
        <begin position="211"/>
        <end position="332"/>
    </location>
</feature>
<dbReference type="Pfam" id="PF13556">
    <property type="entry name" value="HTH_30"/>
    <property type="match status" value="1"/>
</dbReference>
<proteinExistence type="inferred from homology"/>
<comment type="similarity">
    <text evidence="1">Belongs to the CdaR family.</text>
</comment>
<comment type="caution">
    <text evidence="4">The sequence shown here is derived from an EMBL/GenBank/DDBJ whole genome shotgun (WGS) entry which is preliminary data.</text>
</comment>
<dbReference type="RefSeq" id="WP_343988274.1">
    <property type="nucleotide sequence ID" value="NZ_BAAAJG010000029.1"/>
</dbReference>
<dbReference type="PANTHER" id="PTHR33744:SF1">
    <property type="entry name" value="DNA-BINDING TRANSCRIPTIONAL ACTIVATOR ADER"/>
    <property type="match status" value="1"/>
</dbReference>
<name>A0ABW4FCK8_9PSEU</name>
<evidence type="ECO:0000313" key="4">
    <source>
        <dbReference type="EMBL" id="MFD1528420.1"/>
    </source>
</evidence>
<dbReference type="Gene3D" id="1.10.10.2840">
    <property type="entry name" value="PucR C-terminal helix-turn-helix domain"/>
    <property type="match status" value="1"/>
</dbReference>
<evidence type="ECO:0000259" key="2">
    <source>
        <dbReference type="Pfam" id="PF13556"/>
    </source>
</evidence>
<dbReference type="Pfam" id="PF17853">
    <property type="entry name" value="GGDEF_2"/>
    <property type="match status" value="1"/>
</dbReference>
<dbReference type="InterPro" id="IPR042070">
    <property type="entry name" value="PucR_C-HTH_sf"/>
</dbReference>